<dbReference type="RefSeq" id="WP_069572420.1">
    <property type="nucleotide sequence ID" value="NZ_CP017157.1"/>
</dbReference>
<keyword evidence="3" id="KW-0732">Signal</keyword>
<feature type="region of interest" description="Disordered" evidence="1">
    <location>
        <begin position="34"/>
        <end position="138"/>
    </location>
</feature>
<name>A0A1D7VTY9_9ACTN</name>
<sequence length="358" mass="35792">MKLRRALTAAAATAVIAPAALMAAPAAFATGAGTETGVSAEPTTGTPGSEQTDAPTTQPGTPGTGDETAPSGDTTPGSDTEPGEETGTGGETGPTSPATTPGGDTKPTATAKPTTSAEPTAKPTHGPGEDPTCAEQSDEAAISTELRGLPSKVVAGSGWKNFTFRATNTSHKAMKSVDAYVALGGVSTGGFDDVSKLLTVQWYDEDSHAWEAITDVDGYFASVDGLKPGEYADAKLRLKVDAKTPGSYGFAFTIGAYHNEDDVCGFSDVSQYDFDVLVAGSKPGSVPPAKGKPGKSKGNKPAPQGDLKDLPVTGKLAETGASSALPTLALVGGVAMVAGAGAIFVVRRRKTSGGAAAA</sequence>
<organism evidence="4 5">
    <name type="scientific">Streptomyces lydicus</name>
    <dbReference type="NCBI Taxonomy" id="47763"/>
    <lineage>
        <taxon>Bacteria</taxon>
        <taxon>Bacillati</taxon>
        <taxon>Actinomycetota</taxon>
        <taxon>Actinomycetes</taxon>
        <taxon>Kitasatosporales</taxon>
        <taxon>Streptomycetaceae</taxon>
        <taxon>Streptomyces</taxon>
    </lineage>
</organism>
<feature type="compositionally biased region" description="Low complexity" evidence="1">
    <location>
        <begin position="93"/>
        <end position="124"/>
    </location>
</feature>
<dbReference type="Proteomes" id="UP000094094">
    <property type="component" value="Chromosome"/>
</dbReference>
<keyword evidence="2" id="KW-0812">Transmembrane</keyword>
<feature type="compositionally biased region" description="Low complexity" evidence="1">
    <location>
        <begin position="51"/>
        <end position="80"/>
    </location>
</feature>
<dbReference type="OrthoDB" id="4333582at2"/>
<proteinExistence type="predicted"/>
<evidence type="ECO:0000313" key="4">
    <source>
        <dbReference type="EMBL" id="AOP50245.1"/>
    </source>
</evidence>
<dbReference type="EMBL" id="CP017157">
    <property type="protein sequence ID" value="AOP50245.1"/>
    <property type="molecule type" value="Genomic_DNA"/>
</dbReference>
<evidence type="ECO:0008006" key="6">
    <source>
        <dbReference type="Google" id="ProtNLM"/>
    </source>
</evidence>
<keyword evidence="5" id="KW-1185">Reference proteome</keyword>
<dbReference type="KEGG" id="slc:SL103_31825"/>
<evidence type="ECO:0000256" key="3">
    <source>
        <dbReference type="SAM" id="SignalP"/>
    </source>
</evidence>
<keyword evidence="2" id="KW-1133">Transmembrane helix</keyword>
<feature type="signal peptide" evidence="3">
    <location>
        <begin position="1"/>
        <end position="29"/>
    </location>
</feature>
<feature type="compositionally biased region" description="Polar residues" evidence="1">
    <location>
        <begin position="41"/>
        <end position="50"/>
    </location>
</feature>
<feature type="transmembrane region" description="Helical" evidence="2">
    <location>
        <begin position="324"/>
        <end position="346"/>
    </location>
</feature>
<keyword evidence="2" id="KW-0472">Membrane</keyword>
<evidence type="ECO:0000313" key="5">
    <source>
        <dbReference type="Proteomes" id="UP000094094"/>
    </source>
</evidence>
<reference evidence="4 5" key="1">
    <citation type="submission" date="2016-09" db="EMBL/GenBank/DDBJ databases">
        <title>Complete genome sequencing of Streptomyces lydicus 103 and metabolic pathways analysis of antibiotic biosynthesis.</title>
        <authorList>
            <person name="Jia N."/>
            <person name="Ding M.-Z."/>
            <person name="Gao F."/>
            <person name="Yuan Y.-J."/>
        </authorList>
    </citation>
    <scope>NUCLEOTIDE SEQUENCE [LARGE SCALE GENOMIC DNA]</scope>
    <source>
        <strain evidence="4 5">103</strain>
    </source>
</reference>
<dbReference type="NCBIfam" id="NF041528">
    <property type="entry name" value="strep_LAETG"/>
    <property type="match status" value="1"/>
</dbReference>
<accession>A0A1D7VTY9</accession>
<protein>
    <recommendedName>
        <fullName evidence="6">LPXTG cell wall anchor domain-containing protein</fullName>
    </recommendedName>
</protein>
<evidence type="ECO:0000256" key="1">
    <source>
        <dbReference type="SAM" id="MobiDB-lite"/>
    </source>
</evidence>
<gene>
    <name evidence="4" type="ORF">SL103_31825</name>
</gene>
<evidence type="ECO:0000256" key="2">
    <source>
        <dbReference type="SAM" id="Phobius"/>
    </source>
</evidence>
<dbReference type="AlphaFoldDB" id="A0A1D7VTY9"/>
<feature type="chain" id="PRO_5009101270" description="LPXTG cell wall anchor domain-containing protein" evidence="3">
    <location>
        <begin position="30"/>
        <end position="358"/>
    </location>
</feature>
<dbReference type="NCBIfam" id="TIGR01167">
    <property type="entry name" value="LPXTG_anchor"/>
    <property type="match status" value="1"/>
</dbReference>
<dbReference type="InterPro" id="IPR006311">
    <property type="entry name" value="TAT_signal"/>
</dbReference>
<feature type="region of interest" description="Disordered" evidence="1">
    <location>
        <begin position="283"/>
        <end position="311"/>
    </location>
</feature>
<dbReference type="PROSITE" id="PS51318">
    <property type="entry name" value="TAT"/>
    <property type="match status" value="1"/>
</dbReference>